<name>A0AAV7PLP2_PLEWA</name>
<evidence type="ECO:0000313" key="3">
    <source>
        <dbReference type="Proteomes" id="UP001066276"/>
    </source>
</evidence>
<keyword evidence="3" id="KW-1185">Reference proteome</keyword>
<evidence type="ECO:0000313" key="2">
    <source>
        <dbReference type="EMBL" id="KAJ1129158.1"/>
    </source>
</evidence>
<protein>
    <submittedName>
        <fullName evidence="2">Uncharacterized protein</fullName>
    </submittedName>
</protein>
<comment type="caution">
    <text evidence="2">The sequence shown here is derived from an EMBL/GenBank/DDBJ whole genome shotgun (WGS) entry which is preliminary data.</text>
</comment>
<proteinExistence type="predicted"/>
<keyword evidence="1" id="KW-0472">Membrane</keyword>
<evidence type="ECO:0000256" key="1">
    <source>
        <dbReference type="SAM" id="Phobius"/>
    </source>
</evidence>
<gene>
    <name evidence="2" type="ORF">NDU88_007529</name>
</gene>
<feature type="transmembrane region" description="Helical" evidence="1">
    <location>
        <begin position="40"/>
        <end position="59"/>
    </location>
</feature>
<reference evidence="2" key="1">
    <citation type="journal article" date="2022" name="bioRxiv">
        <title>Sequencing and chromosome-scale assembly of the giantPleurodeles waltlgenome.</title>
        <authorList>
            <person name="Brown T."/>
            <person name="Elewa A."/>
            <person name="Iarovenko S."/>
            <person name="Subramanian E."/>
            <person name="Araus A.J."/>
            <person name="Petzold A."/>
            <person name="Susuki M."/>
            <person name="Suzuki K.-i.T."/>
            <person name="Hayashi T."/>
            <person name="Toyoda A."/>
            <person name="Oliveira C."/>
            <person name="Osipova E."/>
            <person name="Leigh N.D."/>
            <person name="Simon A."/>
            <person name="Yun M.H."/>
        </authorList>
    </citation>
    <scope>NUCLEOTIDE SEQUENCE</scope>
    <source>
        <strain evidence="2">20211129_DDA</strain>
        <tissue evidence="2">Liver</tissue>
    </source>
</reference>
<dbReference type="EMBL" id="JANPWB010000011">
    <property type="protein sequence ID" value="KAJ1129158.1"/>
    <property type="molecule type" value="Genomic_DNA"/>
</dbReference>
<keyword evidence="1" id="KW-1133">Transmembrane helix</keyword>
<organism evidence="2 3">
    <name type="scientific">Pleurodeles waltl</name>
    <name type="common">Iberian ribbed newt</name>
    <dbReference type="NCBI Taxonomy" id="8319"/>
    <lineage>
        <taxon>Eukaryota</taxon>
        <taxon>Metazoa</taxon>
        <taxon>Chordata</taxon>
        <taxon>Craniata</taxon>
        <taxon>Vertebrata</taxon>
        <taxon>Euteleostomi</taxon>
        <taxon>Amphibia</taxon>
        <taxon>Batrachia</taxon>
        <taxon>Caudata</taxon>
        <taxon>Salamandroidea</taxon>
        <taxon>Salamandridae</taxon>
        <taxon>Pleurodelinae</taxon>
        <taxon>Pleurodeles</taxon>
    </lineage>
</organism>
<dbReference type="Proteomes" id="UP001066276">
    <property type="component" value="Chromosome 7"/>
</dbReference>
<accession>A0AAV7PLP2</accession>
<dbReference type="AlphaFoldDB" id="A0AAV7PLP2"/>
<sequence length="99" mass="11491">MSQVYHHEQNADLAANGSEVIFRCVLGLLRIFYSIRFDRYFGLIFMVWNALAVFMCGYNKICTGWSGFRLCRMNNIDLDILPGDKDKCYTYISPDEVLC</sequence>
<keyword evidence="1" id="KW-0812">Transmembrane</keyword>